<name>A0A445D9X6_ARAHY</name>
<protein>
    <submittedName>
        <fullName evidence="2">Uncharacterized protein</fullName>
    </submittedName>
</protein>
<evidence type="ECO:0000313" key="2">
    <source>
        <dbReference type="EMBL" id="RYR59980.1"/>
    </source>
</evidence>
<proteinExistence type="predicted"/>
<sequence length="90" mass="9263">MLLDDEVIDKAEVVPTVARSPTGGLASNPPVQAQAQQAQTSGGPNTNPLNLFPQGIPDMGANENAGDLDFLRNSQQVFDGSGEVDDGAKG</sequence>
<gene>
    <name evidence="2" type="ORF">Ahy_A04g017095</name>
</gene>
<reference evidence="2 3" key="1">
    <citation type="submission" date="2019-01" db="EMBL/GenBank/DDBJ databases">
        <title>Sequencing of cultivated peanut Arachis hypogaea provides insights into genome evolution and oil improvement.</title>
        <authorList>
            <person name="Chen X."/>
        </authorList>
    </citation>
    <scope>NUCLEOTIDE SEQUENCE [LARGE SCALE GENOMIC DNA]</scope>
    <source>
        <strain evidence="3">cv. Fuhuasheng</strain>
        <tissue evidence="2">Leaves</tissue>
    </source>
</reference>
<feature type="region of interest" description="Disordered" evidence="1">
    <location>
        <begin position="14"/>
        <end position="66"/>
    </location>
</feature>
<dbReference type="Proteomes" id="UP000289738">
    <property type="component" value="Chromosome A04"/>
</dbReference>
<dbReference type="STRING" id="3818.A0A445D9X6"/>
<dbReference type="EMBL" id="SDMP01000004">
    <property type="protein sequence ID" value="RYR59980.1"/>
    <property type="molecule type" value="Genomic_DNA"/>
</dbReference>
<accession>A0A445D9X6</accession>
<keyword evidence="3" id="KW-1185">Reference proteome</keyword>
<comment type="caution">
    <text evidence="2">The sequence shown here is derived from an EMBL/GenBank/DDBJ whole genome shotgun (WGS) entry which is preliminary data.</text>
</comment>
<feature type="compositionally biased region" description="Polar residues" evidence="1">
    <location>
        <begin position="40"/>
        <end position="49"/>
    </location>
</feature>
<dbReference type="AlphaFoldDB" id="A0A445D9X6"/>
<evidence type="ECO:0000256" key="1">
    <source>
        <dbReference type="SAM" id="MobiDB-lite"/>
    </source>
</evidence>
<evidence type="ECO:0000313" key="3">
    <source>
        <dbReference type="Proteomes" id="UP000289738"/>
    </source>
</evidence>
<organism evidence="2 3">
    <name type="scientific">Arachis hypogaea</name>
    <name type="common">Peanut</name>
    <dbReference type="NCBI Taxonomy" id="3818"/>
    <lineage>
        <taxon>Eukaryota</taxon>
        <taxon>Viridiplantae</taxon>
        <taxon>Streptophyta</taxon>
        <taxon>Embryophyta</taxon>
        <taxon>Tracheophyta</taxon>
        <taxon>Spermatophyta</taxon>
        <taxon>Magnoliopsida</taxon>
        <taxon>eudicotyledons</taxon>
        <taxon>Gunneridae</taxon>
        <taxon>Pentapetalae</taxon>
        <taxon>rosids</taxon>
        <taxon>fabids</taxon>
        <taxon>Fabales</taxon>
        <taxon>Fabaceae</taxon>
        <taxon>Papilionoideae</taxon>
        <taxon>50 kb inversion clade</taxon>
        <taxon>dalbergioids sensu lato</taxon>
        <taxon>Dalbergieae</taxon>
        <taxon>Pterocarpus clade</taxon>
        <taxon>Arachis</taxon>
    </lineage>
</organism>